<evidence type="ECO:0000256" key="7">
    <source>
        <dbReference type="ARBA" id="ARBA00023170"/>
    </source>
</evidence>
<dbReference type="PRINTS" id="PR00237">
    <property type="entry name" value="GPCRRHODOPSN"/>
</dbReference>
<keyword evidence="7 9" id="KW-0675">Receptor</keyword>
<evidence type="ECO:0000256" key="9">
    <source>
        <dbReference type="RuleBase" id="RU000688"/>
    </source>
</evidence>
<sequence>MNNSIEFNLNFIPFINNYTCLLSIKTFYDLPSTYQMNSNIDLLIKSFYNNNNNHYYYDLLQWNIIIPIIIVILTIIGNSLSCFIALNDRHLRHKSNIFFISLSITNIIYSSIIMLFNIIYNLIHPFYFNDLIIKLFFSLDKLFCTVTILHLVVMAFDRFIYIKSPLNYSHCIKLKYLLMILISLWFLAFLITIIPIQLNWNHIYDKQSIIINNNNNNNNNNVINDTYDTKQNCTTIQSSIEKISFKQINLLSINKIQKNFFCIHKVNLFYTIMNTIFSFIIPLLIMIILYTYLYLLTKQHINRLNIFSNFKKNHLNFNHHHHDHNNNQFIDLLQNSSNFLKKCKTFLNLNSIDLNNHHHHIINKSITLSMNSIKIPIQLNNNNNKQFNKSLYDMNIINKNDYIINTINKSIQLTNHHSYITIDQSMNTRRKHSLPLYNISRNSSWNTYNDNNNNGNNITRPQIIINYPEKQIYNAHKAAITLGVILGSFTICWLPYFTINCLASFCDCIPKEAIFIATWLGYFNACLNSLVYSLLNNNFRMSCAKLLCAWHYNRERRQQYGLNQLKHFGDTPIQLALGRVPWNKL</sequence>
<evidence type="ECO:0000256" key="1">
    <source>
        <dbReference type="ARBA" id="ARBA00004651"/>
    </source>
</evidence>
<dbReference type="AlphaFoldDB" id="A0AA85A7B3"/>
<comment type="similarity">
    <text evidence="9">Belongs to the G-protein coupled receptor 1 family.</text>
</comment>
<dbReference type="PANTHER" id="PTHR24248">
    <property type="entry name" value="ADRENERGIC RECEPTOR-RELATED G-PROTEIN COUPLED RECEPTOR"/>
    <property type="match status" value="1"/>
</dbReference>
<dbReference type="PANTHER" id="PTHR24248:SF163">
    <property type="entry name" value="HISTAMINE H2 RECEPTOR-LIKE"/>
    <property type="match status" value="1"/>
</dbReference>
<keyword evidence="5 9" id="KW-0297">G-protein coupled receptor</keyword>
<evidence type="ECO:0000259" key="11">
    <source>
        <dbReference type="PROSITE" id="PS50262"/>
    </source>
</evidence>
<feature type="transmembrane region" description="Helical" evidence="10">
    <location>
        <begin position="98"/>
        <end position="123"/>
    </location>
</feature>
<dbReference type="Proteomes" id="UP000050790">
    <property type="component" value="Unassembled WGS sequence"/>
</dbReference>
<dbReference type="PROSITE" id="PS50262">
    <property type="entry name" value="G_PROTEIN_RECEP_F1_2"/>
    <property type="match status" value="1"/>
</dbReference>
<dbReference type="WBParaSite" id="SMRG1_67520.1">
    <property type="protein sequence ID" value="SMRG1_67520.1"/>
    <property type="gene ID" value="SMRG1_67520"/>
</dbReference>
<dbReference type="InterPro" id="IPR017452">
    <property type="entry name" value="GPCR_Rhodpsn_7TM"/>
</dbReference>
<dbReference type="GO" id="GO:0004930">
    <property type="term" value="F:G protein-coupled receptor activity"/>
    <property type="evidence" value="ECO:0007669"/>
    <property type="project" value="UniProtKB-KW"/>
</dbReference>
<accession>A0AA85A7B3</accession>
<dbReference type="SUPFAM" id="SSF81321">
    <property type="entry name" value="Family A G protein-coupled receptor-like"/>
    <property type="match status" value="1"/>
</dbReference>
<evidence type="ECO:0000313" key="13">
    <source>
        <dbReference type="WBParaSite" id="SMRG1_67520.1"/>
    </source>
</evidence>
<evidence type="ECO:0000256" key="5">
    <source>
        <dbReference type="ARBA" id="ARBA00023040"/>
    </source>
</evidence>
<reference evidence="13" key="1">
    <citation type="submission" date="2023-11" db="UniProtKB">
        <authorList>
            <consortium name="WormBaseParasite"/>
        </authorList>
    </citation>
    <scope>IDENTIFICATION</scope>
</reference>
<name>A0AA85A7B3_9TREM</name>
<evidence type="ECO:0000256" key="10">
    <source>
        <dbReference type="SAM" id="Phobius"/>
    </source>
</evidence>
<dbReference type="GO" id="GO:0005886">
    <property type="term" value="C:plasma membrane"/>
    <property type="evidence" value="ECO:0007669"/>
    <property type="project" value="UniProtKB-SubCell"/>
</dbReference>
<feature type="domain" description="G-protein coupled receptors family 1 profile" evidence="11">
    <location>
        <begin position="77"/>
        <end position="532"/>
    </location>
</feature>
<dbReference type="GO" id="GO:0043410">
    <property type="term" value="P:positive regulation of MAPK cascade"/>
    <property type="evidence" value="ECO:0007669"/>
    <property type="project" value="TreeGrafter"/>
</dbReference>
<evidence type="ECO:0000256" key="6">
    <source>
        <dbReference type="ARBA" id="ARBA00023136"/>
    </source>
</evidence>
<keyword evidence="4 10" id="KW-1133">Transmembrane helix</keyword>
<evidence type="ECO:0000256" key="3">
    <source>
        <dbReference type="ARBA" id="ARBA00022692"/>
    </source>
</evidence>
<protein>
    <recommendedName>
        <fullName evidence="11">G-protein coupled receptors family 1 profile domain-containing protein</fullName>
    </recommendedName>
</protein>
<dbReference type="PROSITE" id="PS00237">
    <property type="entry name" value="G_PROTEIN_RECEP_F1_1"/>
    <property type="match status" value="1"/>
</dbReference>
<dbReference type="Gene3D" id="1.20.1070.10">
    <property type="entry name" value="Rhodopsin 7-helix transmembrane proteins"/>
    <property type="match status" value="2"/>
</dbReference>
<evidence type="ECO:0000256" key="8">
    <source>
        <dbReference type="ARBA" id="ARBA00023224"/>
    </source>
</evidence>
<feature type="transmembrane region" description="Helical" evidence="10">
    <location>
        <begin position="64"/>
        <end position="86"/>
    </location>
</feature>
<dbReference type="Pfam" id="PF00001">
    <property type="entry name" value="7tm_1"/>
    <property type="match status" value="2"/>
</dbReference>
<feature type="transmembrane region" description="Helical" evidence="10">
    <location>
        <begin position="276"/>
        <end position="296"/>
    </location>
</feature>
<evidence type="ECO:0000256" key="4">
    <source>
        <dbReference type="ARBA" id="ARBA00022989"/>
    </source>
</evidence>
<comment type="subcellular location">
    <subcellularLocation>
        <location evidence="1">Cell membrane</location>
        <topology evidence="1">Multi-pass membrane protein</topology>
    </subcellularLocation>
</comment>
<dbReference type="GO" id="GO:0071880">
    <property type="term" value="P:adenylate cyclase-activating adrenergic receptor signaling pathway"/>
    <property type="evidence" value="ECO:0007669"/>
    <property type="project" value="TreeGrafter"/>
</dbReference>
<keyword evidence="8 9" id="KW-0807">Transducer</keyword>
<evidence type="ECO:0000313" key="12">
    <source>
        <dbReference type="Proteomes" id="UP000050790"/>
    </source>
</evidence>
<feature type="transmembrane region" description="Helical" evidence="10">
    <location>
        <begin position="516"/>
        <end position="535"/>
    </location>
</feature>
<keyword evidence="2" id="KW-1003">Cell membrane</keyword>
<evidence type="ECO:0000256" key="2">
    <source>
        <dbReference type="ARBA" id="ARBA00022475"/>
    </source>
</evidence>
<keyword evidence="3 9" id="KW-0812">Transmembrane</keyword>
<feature type="transmembrane region" description="Helical" evidence="10">
    <location>
        <begin position="176"/>
        <end position="198"/>
    </location>
</feature>
<organism evidence="12 13">
    <name type="scientific">Schistosoma margrebowiei</name>
    <dbReference type="NCBI Taxonomy" id="48269"/>
    <lineage>
        <taxon>Eukaryota</taxon>
        <taxon>Metazoa</taxon>
        <taxon>Spiralia</taxon>
        <taxon>Lophotrochozoa</taxon>
        <taxon>Platyhelminthes</taxon>
        <taxon>Trematoda</taxon>
        <taxon>Digenea</taxon>
        <taxon>Strigeidida</taxon>
        <taxon>Schistosomatoidea</taxon>
        <taxon>Schistosomatidae</taxon>
        <taxon>Schistosoma</taxon>
    </lineage>
</organism>
<feature type="transmembrane region" description="Helical" evidence="10">
    <location>
        <begin position="478"/>
        <end position="496"/>
    </location>
</feature>
<keyword evidence="6 10" id="KW-0472">Membrane</keyword>
<feature type="transmembrane region" description="Helical" evidence="10">
    <location>
        <begin position="135"/>
        <end position="156"/>
    </location>
</feature>
<proteinExistence type="inferred from homology"/>
<dbReference type="InterPro" id="IPR000276">
    <property type="entry name" value="GPCR_Rhodpsn"/>
</dbReference>